<organism evidence="2 3">
    <name type="scientific">Puccinia graminis f. sp. tritici</name>
    <dbReference type="NCBI Taxonomy" id="56615"/>
    <lineage>
        <taxon>Eukaryota</taxon>
        <taxon>Fungi</taxon>
        <taxon>Dikarya</taxon>
        <taxon>Basidiomycota</taxon>
        <taxon>Pucciniomycotina</taxon>
        <taxon>Pucciniomycetes</taxon>
        <taxon>Pucciniales</taxon>
        <taxon>Pucciniaceae</taxon>
        <taxon>Puccinia</taxon>
    </lineage>
</organism>
<dbReference type="GO" id="GO:0097177">
    <property type="term" value="F:mitochondrial ribosome binding"/>
    <property type="evidence" value="ECO:0007669"/>
    <property type="project" value="TreeGrafter"/>
</dbReference>
<dbReference type="EMBL" id="VSWC01000131">
    <property type="protein sequence ID" value="KAA1080975.1"/>
    <property type="molecule type" value="Genomic_DNA"/>
</dbReference>
<dbReference type="AlphaFoldDB" id="A0A5B0MVK0"/>
<comment type="caution">
    <text evidence="2">The sequence shown here is derived from an EMBL/GenBank/DDBJ whole genome shotgun (WGS) entry which is preliminary data.</text>
</comment>
<reference evidence="2 3" key="1">
    <citation type="submission" date="2019-05" db="EMBL/GenBank/DDBJ databases">
        <title>Emergence of the Ug99 lineage of the wheat stem rust pathogen through somatic hybridization.</title>
        <authorList>
            <person name="Li F."/>
            <person name="Upadhyaya N.M."/>
            <person name="Sperschneider J."/>
            <person name="Matny O."/>
            <person name="Nguyen-Phuc H."/>
            <person name="Mago R."/>
            <person name="Raley C."/>
            <person name="Miller M.E."/>
            <person name="Silverstein K.A.T."/>
            <person name="Henningsen E."/>
            <person name="Hirsch C.D."/>
            <person name="Visser B."/>
            <person name="Pretorius Z.A."/>
            <person name="Steffenson B.J."/>
            <person name="Schwessinger B."/>
            <person name="Dodds P.N."/>
            <person name="Figueroa M."/>
        </authorList>
    </citation>
    <scope>NUCLEOTIDE SEQUENCE [LARGE SCALE GENOMIC DNA]</scope>
    <source>
        <strain evidence="2">21-0</strain>
    </source>
</reference>
<keyword evidence="1" id="KW-0648">Protein biosynthesis</keyword>
<dbReference type="GO" id="GO:0006412">
    <property type="term" value="P:translation"/>
    <property type="evidence" value="ECO:0007669"/>
    <property type="project" value="UniProtKB-KW"/>
</dbReference>
<dbReference type="Gene3D" id="3.30.70.870">
    <property type="entry name" value="Elongation Factor G (Translational Gtpase), domain 3"/>
    <property type="match status" value="1"/>
</dbReference>
<proteinExistence type="predicted"/>
<dbReference type="OrthoDB" id="1074at2759"/>
<dbReference type="GO" id="GO:0005525">
    <property type="term" value="F:GTP binding"/>
    <property type="evidence" value="ECO:0007669"/>
    <property type="project" value="InterPro"/>
</dbReference>
<gene>
    <name evidence="2" type="primary">GUF1_6</name>
    <name evidence="2" type="ORF">PGT21_026611</name>
</gene>
<name>A0A5B0MVK0_PUCGR</name>
<dbReference type="PANTHER" id="PTHR43512">
    <property type="entry name" value="TRANSLATION FACTOR GUF1-RELATED"/>
    <property type="match status" value="1"/>
</dbReference>
<sequence length="198" mass="22292">MENPRCLIDCSNSPVPFYKNLHLDLVFIWASSLSSRSPMKRSKRPTILGDTLYAAKTLFAQIHPVNRSMETRQLMVFAGLYPIDSNAFDCLADAIQRLVLNDWSATINNHSTWTFYGYDRMINMPSRSGLNRRSICGGRIVVSKGTTWMVEKPVDFPSVRNRADGVKVIERIIYGTIIVTDRFTGPAIGLCSVEQISP</sequence>
<dbReference type="PANTHER" id="PTHR43512:SF7">
    <property type="entry name" value="TRANSLATION FACTOR GUF1, MITOCHONDRIAL"/>
    <property type="match status" value="1"/>
</dbReference>
<dbReference type="InterPro" id="IPR006297">
    <property type="entry name" value="EF-4"/>
</dbReference>
<protein>
    <submittedName>
        <fullName evidence="2">Translation factor guf1 mitochondrial</fullName>
    </submittedName>
</protein>
<dbReference type="GO" id="GO:0005739">
    <property type="term" value="C:mitochondrion"/>
    <property type="evidence" value="ECO:0007669"/>
    <property type="project" value="TreeGrafter"/>
</dbReference>
<evidence type="ECO:0000256" key="1">
    <source>
        <dbReference type="ARBA" id="ARBA00022917"/>
    </source>
</evidence>
<keyword evidence="3" id="KW-1185">Reference proteome</keyword>
<dbReference type="GO" id="GO:0045727">
    <property type="term" value="P:positive regulation of translation"/>
    <property type="evidence" value="ECO:0007669"/>
    <property type="project" value="TreeGrafter"/>
</dbReference>
<evidence type="ECO:0000313" key="2">
    <source>
        <dbReference type="EMBL" id="KAA1080975.1"/>
    </source>
</evidence>
<accession>A0A5B0MVK0</accession>
<dbReference type="Proteomes" id="UP000324748">
    <property type="component" value="Unassembled WGS sequence"/>
</dbReference>
<evidence type="ECO:0000313" key="3">
    <source>
        <dbReference type="Proteomes" id="UP000324748"/>
    </source>
</evidence>